<evidence type="ECO:0000313" key="2">
    <source>
        <dbReference type="EMBL" id="MDI6099411.1"/>
    </source>
</evidence>
<keyword evidence="1" id="KW-0812">Transmembrane</keyword>
<dbReference type="Proteomes" id="UP001241758">
    <property type="component" value="Unassembled WGS sequence"/>
</dbReference>
<keyword evidence="1" id="KW-0472">Membrane</keyword>
<accession>A0ABT6WI53</accession>
<reference evidence="2 3" key="1">
    <citation type="submission" date="2023-05" db="EMBL/GenBank/DDBJ databases">
        <title>Actinoplanes sp. NEAU-A12 genome sequencing.</title>
        <authorList>
            <person name="Wang Z.-S."/>
        </authorList>
    </citation>
    <scope>NUCLEOTIDE SEQUENCE [LARGE SCALE GENOMIC DNA]</scope>
    <source>
        <strain evidence="2 3">NEAU-A12</strain>
    </source>
</reference>
<comment type="caution">
    <text evidence="2">The sequence shown here is derived from an EMBL/GenBank/DDBJ whole genome shotgun (WGS) entry which is preliminary data.</text>
</comment>
<feature type="transmembrane region" description="Helical" evidence="1">
    <location>
        <begin position="94"/>
        <end position="116"/>
    </location>
</feature>
<sequence>MSAVQERFGTGLLAQAAALAYHLIVVESLLLVTAGPGLAVLVLLDRDPSNLPLAALCALPAGPALSAALYTLHHRRLDLTDLRPASVFLHGYRLNARGALPVWAIWLTVLTLNLAHLGATGLAGPVLLMGVTLWMLNALVITSLFEFRTRDVVRLAAYTLVRTPPVTLANVCLVIVVLAGILIFSEAVLALAGSVLALVLLANSRKLIAVIRRDFTR</sequence>
<evidence type="ECO:0000256" key="1">
    <source>
        <dbReference type="SAM" id="Phobius"/>
    </source>
</evidence>
<keyword evidence="3" id="KW-1185">Reference proteome</keyword>
<proteinExistence type="predicted"/>
<gene>
    <name evidence="2" type="ORF">QLQ12_12485</name>
</gene>
<organism evidence="2 3">
    <name type="scientific">Actinoplanes sandaracinus</name>
    <dbReference type="NCBI Taxonomy" id="3045177"/>
    <lineage>
        <taxon>Bacteria</taxon>
        <taxon>Bacillati</taxon>
        <taxon>Actinomycetota</taxon>
        <taxon>Actinomycetes</taxon>
        <taxon>Micromonosporales</taxon>
        <taxon>Micromonosporaceae</taxon>
        <taxon>Actinoplanes</taxon>
    </lineage>
</organism>
<dbReference type="EMBL" id="JASCTH010000007">
    <property type="protein sequence ID" value="MDI6099411.1"/>
    <property type="molecule type" value="Genomic_DNA"/>
</dbReference>
<feature type="transmembrane region" description="Helical" evidence="1">
    <location>
        <begin position="53"/>
        <end position="73"/>
    </location>
</feature>
<feature type="transmembrane region" description="Helical" evidence="1">
    <location>
        <begin position="166"/>
        <end position="184"/>
    </location>
</feature>
<evidence type="ECO:0000313" key="3">
    <source>
        <dbReference type="Proteomes" id="UP001241758"/>
    </source>
</evidence>
<feature type="transmembrane region" description="Helical" evidence="1">
    <location>
        <begin position="190"/>
        <end position="208"/>
    </location>
</feature>
<evidence type="ECO:0008006" key="4">
    <source>
        <dbReference type="Google" id="ProtNLM"/>
    </source>
</evidence>
<keyword evidence="1" id="KW-1133">Transmembrane helix</keyword>
<feature type="transmembrane region" description="Helical" evidence="1">
    <location>
        <begin position="12"/>
        <end position="33"/>
    </location>
</feature>
<feature type="transmembrane region" description="Helical" evidence="1">
    <location>
        <begin position="122"/>
        <end position="145"/>
    </location>
</feature>
<name>A0ABT6WI53_9ACTN</name>
<dbReference type="RefSeq" id="WP_282759578.1">
    <property type="nucleotide sequence ID" value="NZ_JASCTH010000007.1"/>
</dbReference>
<protein>
    <recommendedName>
        <fullName evidence="4">DUF624 domain-containing protein</fullName>
    </recommendedName>
</protein>